<keyword evidence="1" id="KW-0175">Coiled coil</keyword>
<dbReference type="KEGG" id="mcos:GM418_02320"/>
<dbReference type="KEGG" id="mcos:GM418_21615"/>
<dbReference type="KEGG" id="mcos:GM418_05840"/>
<evidence type="ECO:0000313" key="3">
    <source>
        <dbReference type="EMBL" id="QGY43197.1"/>
    </source>
</evidence>
<dbReference type="AlphaFoldDB" id="A0A6I6JYD1"/>
<evidence type="ECO:0000313" key="2">
    <source>
        <dbReference type="EMBL" id="QGY42529.1"/>
    </source>
</evidence>
<dbReference type="RefSeq" id="WP_158862757.1">
    <property type="nucleotide sequence ID" value="NZ_CP046401.1"/>
</dbReference>
<evidence type="ECO:0000313" key="4">
    <source>
        <dbReference type="EMBL" id="QGY44765.1"/>
    </source>
</evidence>
<dbReference type="Proteomes" id="UP000428260">
    <property type="component" value="Chromosome"/>
</dbReference>
<evidence type="ECO:0000313" key="7">
    <source>
        <dbReference type="Proteomes" id="UP000428260"/>
    </source>
</evidence>
<evidence type="ECO:0000256" key="1">
    <source>
        <dbReference type="SAM" id="Coils"/>
    </source>
</evidence>
<gene>
    <name evidence="2" type="ORF">GM418_02320</name>
    <name evidence="3" type="ORF">GM418_05840</name>
    <name evidence="4" type="ORF">GM418_14135</name>
    <name evidence="5" type="ORF">GM418_21615</name>
    <name evidence="6" type="ORF">GM418_24870</name>
</gene>
<organism evidence="5 7">
    <name type="scientific">Maribellus comscasis</name>
    <dbReference type="NCBI Taxonomy" id="2681766"/>
    <lineage>
        <taxon>Bacteria</taxon>
        <taxon>Pseudomonadati</taxon>
        <taxon>Bacteroidota</taxon>
        <taxon>Bacteroidia</taxon>
        <taxon>Marinilabiliales</taxon>
        <taxon>Prolixibacteraceae</taxon>
        <taxon>Maribellus</taxon>
    </lineage>
</organism>
<evidence type="ECO:0000313" key="5">
    <source>
        <dbReference type="EMBL" id="QGY46168.1"/>
    </source>
</evidence>
<protein>
    <recommendedName>
        <fullName evidence="8">Transposase</fullName>
    </recommendedName>
</protein>
<accession>A0A6I6JYD1</accession>
<dbReference type="EMBL" id="CP046401">
    <property type="protein sequence ID" value="QGY46168.1"/>
    <property type="molecule type" value="Genomic_DNA"/>
</dbReference>
<feature type="coiled-coil region" evidence="1">
    <location>
        <begin position="82"/>
        <end position="123"/>
    </location>
</feature>
<dbReference type="EMBL" id="CP046401">
    <property type="protein sequence ID" value="QGY43197.1"/>
    <property type="molecule type" value="Genomic_DNA"/>
</dbReference>
<name>A0A6I6JYD1_9BACT</name>
<reference evidence="5 7" key="1">
    <citation type="submission" date="2019-11" db="EMBL/GenBank/DDBJ databases">
        <authorList>
            <person name="Zheng R.K."/>
            <person name="Sun C.M."/>
        </authorList>
    </citation>
    <scope>NUCLEOTIDE SEQUENCE [LARGE SCALE GENOMIC DNA]</scope>
    <source>
        <strain evidence="5 7">WC007</strain>
    </source>
</reference>
<dbReference type="EMBL" id="CP046401">
    <property type="protein sequence ID" value="QGY46771.1"/>
    <property type="molecule type" value="Genomic_DNA"/>
</dbReference>
<dbReference type="KEGG" id="mcos:GM418_24870"/>
<sequence>MKKRNESMLTDYMDGFEEKTVNYSNYEVSFRRWLVAQIDAGNMSYQEARERFSLSRFEYKKIIKRWQERYSDEIHISLQMMSAKERTDHKALEKRIRELEKQLERAQMKNVALNTMIDIAENDYKLEIRKKSGPKQ</sequence>
<evidence type="ECO:0000313" key="6">
    <source>
        <dbReference type="EMBL" id="QGY46771.1"/>
    </source>
</evidence>
<dbReference type="Gene3D" id="1.10.10.10">
    <property type="entry name" value="Winged helix-like DNA-binding domain superfamily/Winged helix DNA-binding domain"/>
    <property type="match status" value="1"/>
</dbReference>
<dbReference type="EMBL" id="CP046401">
    <property type="protein sequence ID" value="QGY44765.1"/>
    <property type="molecule type" value="Genomic_DNA"/>
</dbReference>
<dbReference type="KEGG" id="mcos:GM418_14135"/>
<evidence type="ECO:0008006" key="8">
    <source>
        <dbReference type="Google" id="ProtNLM"/>
    </source>
</evidence>
<keyword evidence="7" id="KW-1185">Reference proteome</keyword>
<proteinExistence type="predicted"/>
<dbReference type="EMBL" id="CP046401">
    <property type="protein sequence ID" value="QGY42529.1"/>
    <property type="molecule type" value="Genomic_DNA"/>
</dbReference>
<dbReference type="InterPro" id="IPR036388">
    <property type="entry name" value="WH-like_DNA-bd_sf"/>
</dbReference>